<dbReference type="EMBL" id="ML143522">
    <property type="protein sequence ID" value="TBU22913.1"/>
    <property type="molecule type" value="Genomic_DNA"/>
</dbReference>
<dbReference type="AlphaFoldDB" id="A0A4V2JYX8"/>
<name>A0A4V2JYX8_9APHY</name>
<protein>
    <submittedName>
        <fullName evidence="2">Uncharacterized protein</fullName>
    </submittedName>
</protein>
<reference evidence="2" key="1">
    <citation type="submission" date="2019-01" db="EMBL/GenBank/DDBJ databases">
        <title>Draft genome sequences of three monokaryotic isolates of the white-rot basidiomycete fungus Dichomitus squalens.</title>
        <authorList>
            <consortium name="DOE Joint Genome Institute"/>
            <person name="Lopez S.C."/>
            <person name="Andreopoulos B."/>
            <person name="Pangilinan J."/>
            <person name="Lipzen A."/>
            <person name="Riley R."/>
            <person name="Ahrendt S."/>
            <person name="Ng V."/>
            <person name="Barry K."/>
            <person name="Daum C."/>
            <person name="Grigoriev I.V."/>
            <person name="Hilden K.S."/>
            <person name="Makela M.R."/>
            <person name="de Vries R.P."/>
        </authorList>
    </citation>
    <scope>NUCLEOTIDE SEQUENCE [LARGE SCALE GENOMIC DNA]</scope>
    <source>
        <strain evidence="2">OM18370.1</strain>
    </source>
</reference>
<feature type="compositionally biased region" description="Polar residues" evidence="1">
    <location>
        <begin position="18"/>
        <end position="27"/>
    </location>
</feature>
<sequence length="158" mass="17836">MQEFSSNSPPRYDLLEQTPYTAGTTPGVQLSPPLQFGGFNLAKALREDLSDLPGHSRPAFPDFISLRQKMSVRIQITHHMNWGHQATILRANNARPTMGQLAIVIAREVNRFLEHERMIGNPLKYLSDRELSLADIVLIEIHHVTRGSLQPILGVLRH</sequence>
<evidence type="ECO:0000313" key="2">
    <source>
        <dbReference type="EMBL" id="TBU22913.1"/>
    </source>
</evidence>
<dbReference type="OrthoDB" id="2755483at2759"/>
<evidence type="ECO:0000256" key="1">
    <source>
        <dbReference type="SAM" id="MobiDB-lite"/>
    </source>
</evidence>
<accession>A0A4V2JYX8</accession>
<feature type="region of interest" description="Disordered" evidence="1">
    <location>
        <begin position="1"/>
        <end position="27"/>
    </location>
</feature>
<proteinExistence type="predicted"/>
<dbReference type="Proteomes" id="UP000292957">
    <property type="component" value="Unassembled WGS sequence"/>
</dbReference>
<gene>
    <name evidence="2" type="ORF">BD311DRAFT_113148</name>
</gene>
<organism evidence="2">
    <name type="scientific">Dichomitus squalens</name>
    <dbReference type="NCBI Taxonomy" id="114155"/>
    <lineage>
        <taxon>Eukaryota</taxon>
        <taxon>Fungi</taxon>
        <taxon>Dikarya</taxon>
        <taxon>Basidiomycota</taxon>
        <taxon>Agaricomycotina</taxon>
        <taxon>Agaricomycetes</taxon>
        <taxon>Polyporales</taxon>
        <taxon>Polyporaceae</taxon>
        <taxon>Dichomitus</taxon>
    </lineage>
</organism>